<comment type="caution">
    <text evidence="2">The sequence shown here is derived from an EMBL/GenBank/DDBJ whole genome shotgun (WGS) entry which is preliminary data.</text>
</comment>
<feature type="transmembrane region" description="Helical" evidence="1">
    <location>
        <begin position="147"/>
        <end position="165"/>
    </location>
</feature>
<dbReference type="Proteomes" id="UP000598360">
    <property type="component" value="Unassembled WGS sequence"/>
</dbReference>
<gene>
    <name evidence="2" type="ORF">IQ251_10550</name>
</gene>
<sequence length="183" mass="20248">MSDRSQLDESGSSAGEAPAVPEWLRRARWVWLGAMLLGLLASVVQLADRETLVAEIRERSPELSQQEVDAATNSGILFTLLVSALTLMVVLLLTNRMLQGVNWARLVLTAWAGFEVFAMFITAIGLAVLGRGTIEQLAGQSVSAVELLAQVLVTALEIAAIVLMFRPEVNEYFRRMRPRLRRR</sequence>
<dbReference type="RefSeq" id="WP_193928308.1">
    <property type="nucleotide sequence ID" value="NZ_JADEYC010000015.1"/>
</dbReference>
<reference evidence="2" key="1">
    <citation type="submission" date="2020-10" db="EMBL/GenBank/DDBJ databases">
        <title>Diversity and distribution of actinomycetes associated with coral in the coast of Hainan.</title>
        <authorList>
            <person name="Li F."/>
        </authorList>
    </citation>
    <scope>NUCLEOTIDE SEQUENCE</scope>
    <source>
        <strain evidence="2">HNM0983</strain>
    </source>
</reference>
<evidence type="ECO:0000256" key="1">
    <source>
        <dbReference type="SAM" id="Phobius"/>
    </source>
</evidence>
<accession>A0A929B7Y2</accession>
<dbReference type="EMBL" id="JADEYC010000015">
    <property type="protein sequence ID" value="MBE9374882.1"/>
    <property type="molecule type" value="Genomic_DNA"/>
</dbReference>
<keyword evidence="1" id="KW-0472">Membrane</keyword>
<evidence type="ECO:0000313" key="3">
    <source>
        <dbReference type="Proteomes" id="UP000598360"/>
    </source>
</evidence>
<keyword evidence="3" id="KW-1185">Reference proteome</keyword>
<evidence type="ECO:0000313" key="2">
    <source>
        <dbReference type="EMBL" id="MBE9374882.1"/>
    </source>
</evidence>
<keyword evidence="1" id="KW-0812">Transmembrane</keyword>
<protein>
    <submittedName>
        <fullName evidence="2">Uncharacterized protein</fullName>
    </submittedName>
</protein>
<dbReference type="AlphaFoldDB" id="A0A929B7Y2"/>
<feature type="transmembrane region" description="Helical" evidence="1">
    <location>
        <begin position="75"/>
        <end position="94"/>
    </location>
</feature>
<name>A0A929B7Y2_9PSEU</name>
<feature type="transmembrane region" description="Helical" evidence="1">
    <location>
        <begin position="106"/>
        <end position="127"/>
    </location>
</feature>
<keyword evidence="1" id="KW-1133">Transmembrane helix</keyword>
<feature type="transmembrane region" description="Helical" evidence="1">
    <location>
        <begin position="29"/>
        <end position="47"/>
    </location>
</feature>
<organism evidence="2 3">
    <name type="scientific">Saccharopolyspora montiporae</name>
    <dbReference type="NCBI Taxonomy" id="2781240"/>
    <lineage>
        <taxon>Bacteria</taxon>
        <taxon>Bacillati</taxon>
        <taxon>Actinomycetota</taxon>
        <taxon>Actinomycetes</taxon>
        <taxon>Pseudonocardiales</taxon>
        <taxon>Pseudonocardiaceae</taxon>
        <taxon>Saccharopolyspora</taxon>
    </lineage>
</organism>
<proteinExistence type="predicted"/>